<evidence type="ECO:0000313" key="3">
    <source>
        <dbReference type="Proteomes" id="UP001465153"/>
    </source>
</evidence>
<dbReference type="RefSeq" id="WP_353301847.1">
    <property type="nucleotide sequence ID" value="NZ_BAABWN010000002.1"/>
</dbReference>
<sequence>MNKIIPLISVSAATCILVYSVIVSFSERREYSKVSLDYYLLTPNELSQLAKHCENNPQFTYSAADGPKPTITHLHCHLEEETINSYAIDHNFEKTSNNLFKREQTEIEFEKNSTGKIILTTVYEYL</sequence>
<name>A0ABQ0A645_9GAMM</name>
<evidence type="ECO:0000256" key="1">
    <source>
        <dbReference type="SAM" id="Phobius"/>
    </source>
</evidence>
<keyword evidence="3" id="KW-1185">Reference proteome</keyword>
<reference evidence="2 3" key="1">
    <citation type="submission" date="2024-04" db="EMBL/GenBank/DDBJ databases">
        <title>Draft genome sequence of Sessilibacter corallicola NBRC 116591.</title>
        <authorList>
            <person name="Miyakawa T."/>
            <person name="Kusuya Y."/>
            <person name="Miura T."/>
        </authorList>
    </citation>
    <scope>NUCLEOTIDE SEQUENCE [LARGE SCALE GENOMIC DNA]</scope>
    <source>
        <strain evidence="2 3">KU-00831-HH</strain>
    </source>
</reference>
<gene>
    <name evidence="2" type="ORF">NBRC116591_09410</name>
</gene>
<organism evidence="2 3">
    <name type="scientific">Sessilibacter corallicola</name>
    <dbReference type="NCBI Taxonomy" id="2904075"/>
    <lineage>
        <taxon>Bacteria</taxon>
        <taxon>Pseudomonadati</taxon>
        <taxon>Pseudomonadota</taxon>
        <taxon>Gammaproteobacteria</taxon>
        <taxon>Cellvibrionales</taxon>
        <taxon>Cellvibrionaceae</taxon>
        <taxon>Sessilibacter</taxon>
    </lineage>
</organism>
<keyword evidence="1" id="KW-1133">Transmembrane helix</keyword>
<comment type="caution">
    <text evidence="2">The sequence shown here is derived from an EMBL/GenBank/DDBJ whole genome shotgun (WGS) entry which is preliminary data.</text>
</comment>
<evidence type="ECO:0000313" key="2">
    <source>
        <dbReference type="EMBL" id="GAA6167131.1"/>
    </source>
</evidence>
<proteinExistence type="predicted"/>
<protein>
    <submittedName>
        <fullName evidence="2">Uncharacterized protein</fullName>
    </submittedName>
</protein>
<dbReference type="Proteomes" id="UP001465153">
    <property type="component" value="Unassembled WGS sequence"/>
</dbReference>
<dbReference type="EMBL" id="BAABWN010000002">
    <property type="protein sequence ID" value="GAA6167131.1"/>
    <property type="molecule type" value="Genomic_DNA"/>
</dbReference>
<accession>A0ABQ0A645</accession>
<feature type="transmembrane region" description="Helical" evidence="1">
    <location>
        <begin position="6"/>
        <end position="25"/>
    </location>
</feature>
<keyword evidence="1" id="KW-0472">Membrane</keyword>
<keyword evidence="1" id="KW-0812">Transmembrane</keyword>